<dbReference type="SUPFAM" id="SSF64307">
    <property type="entry name" value="SirA-like"/>
    <property type="match status" value="1"/>
</dbReference>
<dbReference type="InterPro" id="IPR036868">
    <property type="entry name" value="TusA-like_sf"/>
</dbReference>
<reference evidence="2 3" key="1">
    <citation type="journal article" date="2019" name="Int. J. Syst. Evol. Microbiol.">
        <title>The Global Catalogue of Microorganisms (GCM) 10K type strain sequencing project: providing services to taxonomists for standard genome sequencing and annotation.</title>
        <authorList>
            <consortium name="The Broad Institute Genomics Platform"/>
            <consortium name="The Broad Institute Genome Sequencing Center for Infectious Disease"/>
            <person name="Wu L."/>
            <person name="Ma J."/>
        </authorList>
    </citation>
    <scope>NUCLEOTIDE SEQUENCE [LARGE SCALE GENOMIC DNA]</scope>
    <source>
        <strain evidence="2 3">XZYJT29</strain>
    </source>
</reference>
<comment type="caution">
    <text evidence="2">The sequence shown here is derived from an EMBL/GenBank/DDBJ whole genome shotgun (WGS) entry which is preliminary data.</text>
</comment>
<organism evidence="2 3">
    <name type="scientific">Halosimplex aquaticum</name>
    <dbReference type="NCBI Taxonomy" id="3026162"/>
    <lineage>
        <taxon>Archaea</taxon>
        <taxon>Methanobacteriati</taxon>
        <taxon>Methanobacteriota</taxon>
        <taxon>Stenosarchaea group</taxon>
        <taxon>Halobacteria</taxon>
        <taxon>Halobacteriales</taxon>
        <taxon>Haloarculaceae</taxon>
        <taxon>Halosimplex</taxon>
    </lineage>
</organism>
<dbReference type="Pfam" id="PF10006">
    <property type="entry name" value="DUF2249"/>
    <property type="match status" value="1"/>
</dbReference>
<dbReference type="AlphaFoldDB" id="A0ABD5XXI7"/>
<feature type="domain" description="DUF2249" evidence="1">
    <location>
        <begin position="21"/>
        <end position="83"/>
    </location>
</feature>
<evidence type="ECO:0000259" key="1">
    <source>
        <dbReference type="Pfam" id="PF10006"/>
    </source>
</evidence>
<sequence>MENVVSYLSQTDAPETRPCETIDARELPPPQPIKNTLEQLSEIDDSIVLIQLNDRRPQHLYPKLDDRGYDYETLEDGDTVVTVIWKD</sequence>
<dbReference type="EMBL" id="JBHTAS010000001">
    <property type="protein sequence ID" value="MFC7139837.1"/>
    <property type="molecule type" value="Genomic_DNA"/>
</dbReference>
<dbReference type="RefSeq" id="WP_274325405.1">
    <property type="nucleotide sequence ID" value="NZ_CP118158.1"/>
</dbReference>
<evidence type="ECO:0000313" key="2">
    <source>
        <dbReference type="EMBL" id="MFC7139837.1"/>
    </source>
</evidence>
<gene>
    <name evidence="2" type="ORF">ACFQMA_08295</name>
</gene>
<name>A0ABD5XXI7_9EURY</name>
<proteinExistence type="predicted"/>
<dbReference type="GeneID" id="78820101"/>
<dbReference type="Proteomes" id="UP001596432">
    <property type="component" value="Unassembled WGS sequence"/>
</dbReference>
<evidence type="ECO:0000313" key="3">
    <source>
        <dbReference type="Proteomes" id="UP001596432"/>
    </source>
</evidence>
<keyword evidence="3" id="KW-1185">Reference proteome</keyword>
<protein>
    <submittedName>
        <fullName evidence="2">DUF2249 domain-containing protein</fullName>
    </submittedName>
</protein>
<dbReference type="InterPro" id="IPR018720">
    <property type="entry name" value="DUF2249"/>
</dbReference>
<accession>A0ABD5XXI7</accession>